<dbReference type="InterPro" id="IPR048732">
    <property type="entry name" value="CFA69"/>
</dbReference>
<accession>A0A7G2CDJ5</accession>
<dbReference type="PANTHER" id="PTHR14716">
    <property type="entry name" value="CILIA- AND FLAGELLA-ASSOCIATED PROTEIN 69"/>
    <property type="match status" value="1"/>
</dbReference>
<name>A0A7G2CDJ5_9TRYP</name>
<dbReference type="PANTHER" id="PTHR14716:SF0">
    <property type="entry name" value="CILIA- AND FLAGELLA-ASSOCIATED PROTEIN 69"/>
    <property type="match status" value="1"/>
</dbReference>
<evidence type="ECO:0000256" key="1">
    <source>
        <dbReference type="SAM" id="MobiDB-lite"/>
    </source>
</evidence>
<dbReference type="EMBL" id="LR877151">
    <property type="protein sequence ID" value="CAD2216924.1"/>
    <property type="molecule type" value="Genomic_DNA"/>
</dbReference>
<feature type="compositionally biased region" description="Polar residues" evidence="1">
    <location>
        <begin position="299"/>
        <end position="308"/>
    </location>
</feature>
<gene>
    <name evidence="2" type="ORF">ADEAN_000440200</name>
</gene>
<organism evidence="2 3">
    <name type="scientific">Angomonas deanei</name>
    <dbReference type="NCBI Taxonomy" id="59799"/>
    <lineage>
        <taxon>Eukaryota</taxon>
        <taxon>Discoba</taxon>
        <taxon>Euglenozoa</taxon>
        <taxon>Kinetoplastea</taxon>
        <taxon>Metakinetoplastina</taxon>
        <taxon>Trypanosomatida</taxon>
        <taxon>Trypanosomatidae</taxon>
        <taxon>Strigomonadinae</taxon>
        <taxon>Angomonas</taxon>
    </lineage>
</organism>
<protein>
    <submittedName>
        <fullName evidence="2">Uncharacterized protein</fullName>
    </submittedName>
</protein>
<evidence type="ECO:0000313" key="3">
    <source>
        <dbReference type="Proteomes" id="UP000515908"/>
    </source>
</evidence>
<feature type="compositionally biased region" description="Basic and acidic residues" evidence="1">
    <location>
        <begin position="284"/>
        <end position="296"/>
    </location>
</feature>
<proteinExistence type="predicted"/>
<reference evidence="2 3" key="1">
    <citation type="submission" date="2020-08" db="EMBL/GenBank/DDBJ databases">
        <authorList>
            <person name="Newling K."/>
            <person name="Davey J."/>
            <person name="Forrester S."/>
        </authorList>
    </citation>
    <scope>NUCLEOTIDE SEQUENCE [LARGE SCALE GENOMIC DNA]</scope>
    <source>
        <strain evidence="3">Crithidia deanei Carvalho (ATCC PRA-265)</strain>
    </source>
</reference>
<evidence type="ECO:0000313" key="2">
    <source>
        <dbReference type="EMBL" id="CAD2216924.1"/>
    </source>
</evidence>
<keyword evidence="3" id="KW-1185">Reference proteome</keyword>
<dbReference type="AlphaFoldDB" id="A0A7G2CDJ5"/>
<dbReference type="Proteomes" id="UP000515908">
    <property type="component" value="Chromosome 07"/>
</dbReference>
<sequence length="308" mass="34093">MEDVLLYDRYLRESEDPGVSADELLSTLGDSEKEAILEKLTLLSSFTDEECEAQRLATTEELIRSILPIGMKVYACLFSAGLEHFTPTSAHPIASSLTPADRAVLVLLVALPSLFNDEVCLAMAEVAQVFYDEPPTAEEAERAVGMRPTPTDYRCLAGLLKDVYTRSQELRQLIHLDQLSHQTRQVQLLDRFLVTRIRETRPPPVVVPLSPESSQRGMAPPLTLAQSLSTRVAAAQSHTATTAPAASLTATYNRQQTGKEEVDPYASYMQKSTPASTVPRAPKSKVELKRKKDEMIKNSLRQLPQGKQ</sequence>
<feature type="region of interest" description="Disordered" evidence="1">
    <location>
        <begin position="270"/>
        <end position="308"/>
    </location>
</feature>
<dbReference type="VEuPathDB" id="TriTrypDB:ADEAN_000440200"/>